<evidence type="ECO:0000313" key="3">
    <source>
        <dbReference type="EMBL" id="MFD1532474.1"/>
    </source>
</evidence>
<dbReference type="CDD" id="cd07012">
    <property type="entry name" value="PBP2_Bug_TTT"/>
    <property type="match status" value="1"/>
</dbReference>
<dbReference type="SUPFAM" id="SSF53850">
    <property type="entry name" value="Periplasmic binding protein-like II"/>
    <property type="match status" value="1"/>
</dbReference>
<keyword evidence="4" id="KW-1185">Reference proteome</keyword>
<dbReference type="Gene3D" id="3.40.190.150">
    <property type="entry name" value="Bordetella uptake gene, domain 1"/>
    <property type="match status" value="1"/>
</dbReference>
<dbReference type="PANTHER" id="PTHR42928:SF5">
    <property type="entry name" value="BLR1237 PROTEIN"/>
    <property type="match status" value="1"/>
</dbReference>
<dbReference type="Pfam" id="PF03401">
    <property type="entry name" value="TctC"/>
    <property type="match status" value="1"/>
</dbReference>
<dbReference type="InterPro" id="IPR005064">
    <property type="entry name" value="BUG"/>
</dbReference>
<name>A0ABW4FPU8_9PSEU</name>
<dbReference type="PROSITE" id="PS51257">
    <property type="entry name" value="PROKAR_LIPOPROTEIN"/>
    <property type="match status" value="1"/>
</dbReference>
<protein>
    <submittedName>
        <fullName evidence="3">Tripartite tricarboxylate transporter substrate binding protein</fullName>
    </submittedName>
</protein>
<organism evidence="3 4">
    <name type="scientific">Pseudonocardia aurantiaca</name>
    <dbReference type="NCBI Taxonomy" id="75290"/>
    <lineage>
        <taxon>Bacteria</taxon>
        <taxon>Bacillati</taxon>
        <taxon>Actinomycetota</taxon>
        <taxon>Actinomycetes</taxon>
        <taxon>Pseudonocardiales</taxon>
        <taxon>Pseudonocardiaceae</taxon>
        <taxon>Pseudonocardia</taxon>
    </lineage>
</organism>
<evidence type="ECO:0000256" key="2">
    <source>
        <dbReference type="SAM" id="SignalP"/>
    </source>
</evidence>
<dbReference type="Proteomes" id="UP001597145">
    <property type="component" value="Unassembled WGS sequence"/>
</dbReference>
<accession>A0ABW4FPU8</accession>
<gene>
    <name evidence="3" type="ORF">ACFSCY_23905</name>
</gene>
<proteinExistence type="inferred from homology"/>
<dbReference type="PIRSF" id="PIRSF017082">
    <property type="entry name" value="YflP"/>
    <property type="match status" value="1"/>
</dbReference>
<dbReference type="PANTHER" id="PTHR42928">
    <property type="entry name" value="TRICARBOXYLATE-BINDING PROTEIN"/>
    <property type="match status" value="1"/>
</dbReference>
<sequence length="339" mass="34665">MPPTRSTRLAVLSAALALVLAACSGGSSGARSAPDSPCDTAAGFPRRPIELIVPWAAGGGTDSVARYVGTALAERLGTQVNVVNRTGGGGVVGHSAIATARPDGTTIGLATVEITMMHWQGLTDLTHEQLTPIAQVNADAAGVTVATDAPYSDVQQLIQAASAQPGAKTASGTGRGGIWDLARAGMLLESGLAPDAIRWVPSEGAAPALQELVAGGIDVSTASLVENQTMIQAGRAKAIGVMAPERDPKFPDVPTLREQGLDFTMAAWRGVAGPAGMPADVVSELSCHLDGIVHSPEYEEFMGTAGFGIEWRGAQEFGAFMAEQDAQKGEIMRTAGLAG</sequence>
<feature type="chain" id="PRO_5045929550" evidence="2">
    <location>
        <begin position="33"/>
        <end position="339"/>
    </location>
</feature>
<reference evidence="4" key="1">
    <citation type="journal article" date="2019" name="Int. J. Syst. Evol. Microbiol.">
        <title>The Global Catalogue of Microorganisms (GCM) 10K type strain sequencing project: providing services to taxonomists for standard genome sequencing and annotation.</title>
        <authorList>
            <consortium name="The Broad Institute Genomics Platform"/>
            <consortium name="The Broad Institute Genome Sequencing Center for Infectious Disease"/>
            <person name="Wu L."/>
            <person name="Ma J."/>
        </authorList>
    </citation>
    <scope>NUCLEOTIDE SEQUENCE [LARGE SCALE GENOMIC DNA]</scope>
    <source>
        <strain evidence="4">JCM 12165</strain>
    </source>
</reference>
<dbReference type="Gene3D" id="3.40.190.10">
    <property type="entry name" value="Periplasmic binding protein-like II"/>
    <property type="match status" value="1"/>
</dbReference>
<comment type="caution">
    <text evidence="3">The sequence shown here is derived from an EMBL/GenBank/DDBJ whole genome shotgun (WGS) entry which is preliminary data.</text>
</comment>
<comment type="similarity">
    <text evidence="1">Belongs to the UPF0065 (bug) family.</text>
</comment>
<feature type="signal peptide" evidence="2">
    <location>
        <begin position="1"/>
        <end position="32"/>
    </location>
</feature>
<dbReference type="EMBL" id="JBHUCP010000018">
    <property type="protein sequence ID" value="MFD1532474.1"/>
    <property type="molecule type" value="Genomic_DNA"/>
</dbReference>
<dbReference type="InterPro" id="IPR042100">
    <property type="entry name" value="Bug_dom1"/>
</dbReference>
<keyword evidence="2" id="KW-0732">Signal</keyword>
<evidence type="ECO:0000313" key="4">
    <source>
        <dbReference type="Proteomes" id="UP001597145"/>
    </source>
</evidence>
<dbReference type="RefSeq" id="WP_343986398.1">
    <property type="nucleotide sequence ID" value="NZ_BAAAJG010000027.1"/>
</dbReference>
<evidence type="ECO:0000256" key="1">
    <source>
        <dbReference type="ARBA" id="ARBA00006987"/>
    </source>
</evidence>